<comment type="function">
    <text evidence="1">Microtubule-binding protein that localizes to the microtubular manchette of elongating spermatids.</text>
</comment>
<feature type="compositionally biased region" description="Polar residues" evidence="14">
    <location>
        <begin position="352"/>
        <end position="369"/>
    </location>
</feature>
<name>A0ABN9H1K3_9NEOB</name>
<comment type="subcellular location">
    <subcellularLocation>
        <location evidence="2">Cell projection</location>
        <location evidence="2">Cilium</location>
        <location evidence="2">Flagellum</location>
    </subcellularLocation>
    <subcellularLocation>
        <location evidence="3">Cytoplasm</location>
        <location evidence="3">Cytoskeleton</location>
    </subcellularLocation>
</comment>
<feature type="compositionally biased region" description="Basic residues" evidence="14">
    <location>
        <begin position="342"/>
        <end position="351"/>
    </location>
</feature>
<evidence type="ECO:0000256" key="9">
    <source>
        <dbReference type="ARBA" id="ARBA00023054"/>
    </source>
</evidence>
<evidence type="ECO:0000256" key="6">
    <source>
        <dbReference type="ARBA" id="ARBA00022490"/>
    </source>
</evidence>
<keyword evidence="16" id="KW-1185">Reference proteome</keyword>
<gene>
    <name evidence="15" type="ORF">SPARVUS_LOCUS15265378</name>
</gene>
<feature type="compositionally biased region" description="Basic and acidic residues" evidence="14">
    <location>
        <begin position="370"/>
        <end position="406"/>
    </location>
</feature>
<keyword evidence="10" id="KW-0969">Cilium</keyword>
<keyword evidence="11" id="KW-0206">Cytoskeleton</keyword>
<evidence type="ECO:0000256" key="4">
    <source>
        <dbReference type="ARBA" id="ARBA00005737"/>
    </source>
</evidence>
<feature type="compositionally biased region" description="Basic and acidic residues" evidence="14">
    <location>
        <begin position="46"/>
        <end position="64"/>
    </location>
</feature>
<evidence type="ECO:0000313" key="16">
    <source>
        <dbReference type="Proteomes" id="UP001162483"/>
    </source>
</evidence>
<dbReference type="InterPro" id="IPR026687">
    <property type="entry name" value="CCDC181"/>
</dbReference>
<dbReference type="Proteomes" id="UP001162483">
    <property type="component" value="Unassembled WGS sequence"/>
</dbReference>
<evidence type="ECO:0000256" key="11">
    <source>
        <dbReference type="ARBA" id="ARBA00023212"/>
    </source>
</evidence>
<comment type="caution">
    <text evidence="15">The sequence shown here is derived from an EMBL/GenBank/DDBJ whole genome shotgun (WGS) entry which is preliminary data.</text>
</comment>
<protein>
    <recommendedName>
        <fullName evidence="5">Coiled-coil domain-containing protein 181</fullName>
    </recommendedName>
</protein>
<evidence type="ECO:0000256" key="12">
    <source>
        <dbReference type="ARBA" id="ARBA00023273"/>
    </source>
</evidence>
<keyword evidence="9" id="KW-0175">Coiled coil</keyword>
<feature type="compositionally biased region" description="Polar residues" evidence="14">
    <location>
        <begin position="288"/>
        <end position="298"/>
    </location>
</feature>
<proteinExistence type="inferred from homology"/>
<keyword evidence="8" id="KW-0282">Flagellum</keyword>
<evidence type="ECO:0000256" key="10">
    <source>
        <dbReference type="ARBA" id="ARBA00023069"/>
    </source>
</evidence>
<organism evidence="15 16">
    <name type="scientific">Staurois parvus</name>
    <dbReference type="NCBI Taxonomy" id="386267"/>
    <lineage>
        <taxon>Eukaryota</taxon>
        <taxon>Metazoa</taxon>
        <taxon>Chordata</taxon>
        <taxon>Craniata</taxon>
        <taxon>Vertebrata</taxon>
        <taxon>Euteleostomi</taxon>
        <taxon>Amphibia</taxon>
        <taxon>Batrachia</taxon>
        <taxon>Anura</taxon>
        <taxon>Neobatrachia</taxon>
        <taxon>Ranoidea</taxon>
        <taxon>Ranidae</taxon>
        <taxon>Staurois</taxon>
    </lineage>
</organism>
<feature type="compositionally biased region" description="Acidic residues" evidence="14">
    <location>
        <begin position="65"/>
        <end position="81"/>
    </location>
</feature>
<reference evidence="15" key="1">
    <citation type="submission" date="2023-05" db="EMBL/GenBank/DDBJ databases">
        <authorList>
            <person name="Stuckert A."/>
        </authorList>
    </citation>
    <scope>NUCLEOTIDE SEQUENCE</scope>
</reference>
<dbReference type="PANTHER" id="PTHR14320">
    <property type="entry name" value="COILED-COIL DOMAIN-CONTAINING PROTEIN 181"/>
    <property type="match status" value="1"/>
</dbReference>
<evidence type="ECO:0000256" key="5">
    <source>
        <dbReference type="ARBA" id="ARBA00022306"/>
    </source>
</evidence>
<feature type="region of interest" description="Disordered" evidence="14">
    <location>
        <begin position="46"/>
        <end position="83"/>
    </location>
</feature>
<sequence>RWNSFAEAVSGLAGRRAAAVPGRRLYVGGGGSHSRAPSVHTIQRLLREPRGEKHSISDKKMSEKEESDSEGGPEYEDDFEKDLDWLINEEEKQQAASQNEDDNEHLTEQNVNTIQSVKQENKGDSIQSNDNNIAQLDPKMNAKLILDTVSEGEEVDPEDEEAKRYIAEKIEEANKKLEMETIDENRQRKLKFKDNLVDLEVPPLEFPDSDRTESITEDDIADGITQLHLNDIPAKKELNTEENENIEEEAKDGKVLVEKDGKFELVSLKDIENQCSLPPISNYKELSKSPSPSMQSNRFGVLHNGDDLDHKKASKVGNLNILVPQPPGEPKIRPSSATHSLKSVHKVKPSRRVQSASLSTRNTTFSLSPEQKELQKRMQERQEKLKREEEDRKKEEDEQKRRENEMAFKGWLHKKNEQLMQEKRILQAKELEKSSTSDKEKEVPNEAFTVWLKRKQREQLKEKKMEELRKQETDAFLEERKERDGAFAQWLKQKRIQKRVEQDAAKERSRRLLLEARRSKQIHNLLYNISDSRSFRYIDPYS</sequence>
<dbReference type="PANTHER" id="PTHR14320:SF2">
    <property type="entry name" value="COILED-COIL DOMAIN-CONTAINING PROTEIN 181"/>
    <property type="match status" value="1"/>
</dbReference>
<keyword evidence="6" id="KW-0963">Cytoplasm</keyword>
<keyword evidence="12" id="KW-0966">Cell projection</keyword>
<evidence type="ECO:0000256" key="1">
    <source>
        <dbReference type="ARBA" id="ARBA00002213"/>
    </source>
</evidence>
<keyword evidence="7" id="KW-0493">Microtubule</keyword>
<evidence type="ECO:0000256" key="3">
    <source>
        <dbReference type="ARBA" id="ARBA00004245"/>
    </source>
</evidence>
<feature type="non-terminal residue" evidence="15">
    <location>
        <position position="1"/>
    </location>
</feature>
<evidence type="ECO:0000256" key="13">
    <source>
        <dbReference type="ARBA" id="ARBA00047162"/>
    </source>
</evidence>
<feature type="region of interest" description="Disordered" evidence="14">
    <location>
        <begin position="285"/>
        <end position="416"/>
    </location>
</feature>
<evidence type="ECO:0000256" key="14">
    <source>
        <dbReference type="SAM" id="MobiDB-lite"/>
    </source>
</evidence>
<evidence type="ECO:0000256" key="7">
    <source>
        <dbReference type="ARBA" id="ARBA00022701"/>
    </source>
</evidence>
<evidence type="ECO:0000313" key="15">
    <source>
        <dbReference type="EMBL" id="CAI9615611.1"/>
    </source>
</evidence>
<dbReference type="EMBL" id="CATNWA010019902">
    <property type="protein sequence ID" value="CAI9615611.1"/>
    <property type="molecule type" value="Genomic_DNA"/>
</dbReference>
<comment type="similarity">
    <text evidence="4">Belongs to the CCDC181 family.</text>
</comment>
<comment type="subunit">
    <text evidence="13">Homodimer. Interacts with HOOK1. Interacts with HOOK2. Interacts with HOOK3.</text>
</comment>
<evidence type="ECO:0000256" key="2">
    <source>
        <dbReference type="ARBA" id="ARBA00004230"/>
    </source>
</evidence>
<accession>A0ABN9H1K3</accession>
<evidence type="ECO:0000256" key="8">
    <source>
        <dbReference type="ARBA" id="ARBA00022846"/>
    </source>
</evidence>